<feature type="transmembrane region" description="Helical" evidence="1">
    <location>
        <begin position="35"/>
        <end position="58"/>
    </location>
</feature>
<dbReference type="PANTHER" id="PTHR36435">
    <property type="entry name" value="SLR1288 PROTEIN"/>
    <property type="match status" value="1"/>
</dbReference>
<dbReference type="Proteomes" id="UP001500542">
    <property type="component" value="Unassembled WGS sequence"/>
</dbReference>
<evidence type="ECO:0000259" key="2">
    <source>
        <dbReference type="Pfam" id="PF02517"/>
    </source>
</evidence>
<accession>A0ABN1P5Y8</accession>
<feature type="transmembrane region" description="Helical" evidence="1">
    <location>
        <begin position="113"/>
        <end position="133"/>
    </location>
</feature>
<feature type="transmembrane region" description="Helical" evidence="1">
    <location>
        <begin position="271"/>
        <end position="291"/>
    </location>
</feature>
<protein>
    <recommendedName>
        <fullName evidence="2">CAAX prenyl protease 2/Lysostaphin resistance protein A-like domain-containing protein</fullName>
    </recommendedName>
</protein>
<keyword evidence="1" id="KW-0812">Transmembrane</keyword>
<gene>
    <name evidence="3" type="ORF">GCM10009554_01320</name>
</gene>
<dbReference type="InterPro" id="IPR003675">
    <property type="entry name" value="Rce1/LyrA-like_dom"/>
</dbReference>
<dbReference type="EMBL" id="BAAAHK010000001">
    <property type="protein sequence ID" value="GAA0923279.1"/>
    <property type="molecule type" value="Genomic_DNA"/>
</dbReference>
<evidence type="ECO:0000256" key="1">
    <source>
        <dbReference type="SAM" id="Phobius"/>
    </source>
</evidence>
<organism evidence="3 4">
    <name type="scientific">Kribbella koreensis</name>
    <dbReference type="NCBI Taxonomy" id="57909"/>
    <lineage>
        <taxon>Bacteria</taxon>
        <taxon>Bacillati</taxon>
        <taxon>Actinomycetota</taxon>
        <taxon>Actinomycetes</taxon>
        <taxon>Propionibacteriales</taxon>
        <taxon>Kribbellaceae</taxon>
        <taxon>Kribbella</taxon>
    </lineage>
</organism>
<evidence type="ECO:0000313" key="4">
    <source>
        <dbReference type="Proteomes" id="UP001500542"/>
    </source>
</evidence>
<keyword evidence="1" id="KW-0472">Membrane</keyword>
<feature type="domain" description="CAAX prenyl protease 2/Lysostaphin resistance protein A-like" evidence="2">
    <location>
        <begin position="156"/>
        <end position="249"/>
    </location>
</feature>
<keyword evidence="1" id="KW-1133">Transmembrane helix</keyword>
<dbReference type="Pfam" id="PF02517">
    <property type="entry name" value="Rce1-like"/>
    <property type="match status" value="1"/>
</dbReference>
<sequence>MAAAGTPGPGAAIDPRDAGPQPYHRLLRNNVTPSAFVLLGALTVLVGWMFWSVLVLSIQQSIRTDPKGTVSWLGLLATNLSLIVLIPLTMLVATRLNKQTPGLLSSVTGKLRWRPLAVFGVAAVVLELVMLGIVELGSVDVLGSGSNGVASDAAGVIAVTLLTSTFQAAGEEYFFRGYLLQAVGALVRSSLVAVLVTTVLFTMAHGIWPWESPALFLDRFAFGLVAGLLAVRTGGLEAPIAAHAANNVITFIYAALTNTVGDSLGASDAPWSLVAVDVVKFAAFGAIALLLTRKQGMATRCELPLATSLVADRGPGRRLL</sequence>
<evidence type="ECO:0000313" key="3">
    <source>
        <dbReference type="EMBL" id="GAA0923279.1"/>
    </source>
</evidence>
<feature type="transmembrane region" description="Helical" evidence="1">
    <location>
        <begin position="153"/>
        <end position="174"/>
    </location>
</feature>
<feature type="transmembrane region" description="Helical" evidence="1">
    <location>
        <begin position="186"/>
        <end position="208"/>
    </location>
</feature>
<feature type="transmembrane region" description="Helical" evidence="1">
    <location>
        <begin position="70"/>
        <end position="93"/>
    </location>
</feature>
<name>A0ABN1P5Y8_9ACTN</name>
<dbReference type="RefSeq" id="WP_343963614.1">
    <property type="nucleotide sequence ID" value="NZ_BAAAHK010000001.1"/>
</dbReference>
<reference evidence="3 4" key="1">
    <citation type="journal article" date="2019" name="Int. J. Syst. Evol. Microbiol.">
        <title>The Global Catalogue of Microorganisms (GCM) 10K type strain sequencing project: providing services to taxonomists for standard genome sequencing and annotation.</title>
        <authorList>
            <consortium name="The Broad Institute Genomics Platform"/>
            <consortium name="The Broad Institute Genome Sequencing Center for Infectious Disease"/>
            <person name="Wu L."/>
            <person name="Ma J."/>
        </authorList>
    </citation>
    <scope>NUCLEOTIDE SEQUENCE [LARGE SCALE GENOMIC DNA]</scope>
    <source>
        <strain evidence="3 4">JCM 10977</strain>
    </source>
</reference>
<dbReference type="InterPro" id="IPR052710">
    <property type="entry name" value="CAAX_protease"/>
</dbReference>
<dbReference type="PANTHER" id="PTHR36435:SF1">
    <property type="entry name" value="CAAX AMINO TERMINAL PROTEASE FAMILY PROTEIN"/>
    <property type="match status" value="1"/>
</dbReference>
<proteinExistence type="predicted"/>
<comment type="caution">
    <text evidence="3">The sequence shown here is derived from an EMBL/GenBank/DDBJ whole genome shotgun (WGS) entry which is preliminary data.</text>
</comment>
<keyword evidence="4" id="KW-1185">Reference proteome</keyword>